<evidence type="ECO:0000313" key="4">
    <source>
        <dbReference type="EMBL" id="KAL2862329.1"/>
    </source>
</evidence>
<dbReference type="PROSITE" id="PS51352">
    <property type="entry name" value="THIOREDOXIN_2"/>
    <property type="match status" value="1"/>
</dbReference>
<feature type="domain" description="Thioredoxin" evidence="3">
    <location>
        <begin position="65"/>
        <end position="190"/>
    </location>
</feature>
<dbReference type="SUPFAM" id="SSF52833">
    <property type="entry name" value="Thioredoxin-like"/>
    <property type="match status" value="1"/>
</dbReference>
<dbReference type="Pfam" id="PF00085">
    <property type="entry name" value="Thioredoxin"/>
    <property type="match status" value="1"/>
</dbReference>
<dbReference type="GeneID" id="98145484"/>
<keyword evidence="5" id="KW-1185">Reference proteome</keyword>
<dbReference type="NCBIfam" id="TIGR01068">
    <property type="entry name" value="thioredoxin"/>
    <property type="match status" value="1"/>
</dbReference>
<reference evidence="4 5" key="1">
    <citation type="submission" date="2024-07" db="EMBL/GenBank/DDBJ databases">
        <title>Section-level genome sequencing and comparative genomics of Aspergillus sections Usti and Cavernicolus.</title>
        <authorList>
            <consortium name="Lawrence Berkeley National Laboratory"/>
            <person name="Nybo J.L."/>
            <person name="Vesth T.C."/>
            <person name="Theobald S."/>
            <person name="Frisvad J.C."/>
            <person name="Larsen T.O."/>
            <person name="Kjaerboelling I."/>
            <person name="Rothschild-Mancinelli K."/>
            <person name="Lyhne E.K."/>
            <person name="Kogle M.E."/>
            <person name="Barry K."/>
            <person name="Clum A."/>
            <person name="Na H."/>
            <person name="Ledsgaard L."/>
            <person name="Lin J."/>
            <person name="Lipzen A."/>
            <person name="Kuo A."/>
            <person name="Riley R."/>
            <person name="Mondo S."/>
            <person name="Labutti K."/>
            <person name="Haridas S."/>
            <person name="Pangalinan J."/>
            <person name="Salamov A.A."/>
            <person name="Simmons B.A."/>
            <person name="Magnuson J.K."/>
            <person name="Chen J."/>
            <person name="Drula E."/>
            <person name="Henrissat B."/>
            <person name="Wiebenga A."/>
            <person name="Lubbers R.J."/>
            <person name="Gomes A.C."/>
            <person name="Macurrencykelacurrency M.R."/>
            <person name="Stajich J."/>
            <person name="Grigoriev I.V."/>
            <person name="Mortensen U.H."/>
            <person name="De Vries R.P."/>
            <person name="Baker S.E."/>
            <person name="Andersen M.R."/>
        </authorList>
    </citation>
    <scope>NUCLEOTIDE SEQUENCE [LARGE SCALE GENOMIC DNA]</scope>
    <source>
        <strain evidence="4 5">CBS 449.75</strain>
    </source>
</reference>
<comment type="caution">
    <text evidence="4">The sequence shown here is derived from an EMBL/GenBank/DDBJ whole genome shotgun (WGS) entry which is preliminary data.</text>
</comment>
<dbReference type="CDD" id="cd02947">
    <property type="entry name" value="TRX_family"/>
    <property type="match status" value="1"/>
</dbReference>
<accession>A0ABR4LCQ7</accession>
<dbReference type="InterPro" id="IPR013766">
    <property type="entry name" value="Thioredoxin_domain"/>
</dbReference>
<dbReference type="PROSITE" id="PS00194">
    <property type="entry name" value="THIOREDOXIN_1"/>
    <property type="match status" value="1"/>
</dbReference>
<dbReference type="InterPro" id="IPR036249">
    <property type="entry name" value="Thioredoxin-like_sf"/>
</dbReference>
<name>A0ABR4LCQ7_9EURO</name>
<evidence type="ECO:0000256" key="2">
    <source>
        <dbReference type="ARBA" id="ARBA00023157"/>
    </source>
</evidence>
<comment type="similarity">
    <text evidence="1">Belongs to the thioredoxin family.</text>
</comment>
<evidence type="ECO:0000313" key="5">
    <source>
        <dbReference type="Proteomes" id="UP001610432"/>
    </source>
</evidence>
<evidence type="ECO:0000256" key="1">
    <source>
        <dbReference type="ARBA" id="ARBA00008987"/>
    </source>
</evidence>
<dbReference type="Gene3D" id="3.40.30.10">
    <property type="entry name" value="Glutaredoxin"/>
    <property type="match status" value="1"/>
</dbReference>
<sequence length="190" mass="20849">MLRALSPRCLQPSSTVAFTRLSSSFSSISARRLTRAFTLASTLSRPSALPRLPASKPFAPVHQRAFSTTPIPQFTSTSAKMGAGEFVKPIKSKEEYLEKIKNSKNPIVLDCYADWCGPCKAIAPQINAFAQEYSNIEFYQIDVDELTDVAEELGIRAMPTFIFFKDGEKVKDVVGANPQAIQLAIQTLAA</sequence>
<dbReference type="InterPro" id="IPR005746">
    <property type="entry name" value="Thioredoxin"/>
</dbReference>
<keyword evidence="2" id="KW-1015">Disulfide bond</keyword>
<dbReference type="Proteomes" id="UP001610432">
    <property type="component" value="Unassembled WGS sequence"/>
</dbReference>
<organism evidence="4 5">
    <name type="scientific">Aspergillus lucknowensis</name>
    <dbReference type="NCBI Taxonomy" id="176173"/>
    <lineage>
        <taxon>Eukaryota</taxon>
        <taxon>Fungi</taxon>
        <taxon>Dikarya</taxon>
        <taxon>Ascomycota</taxon>
        <taxon>Pezizomycotina</taxon>
        <taxon>Eurotiomycetes</taxon>
        <taxon>Eurotiomycetidae</taxon>
        <taxon>Eurotiales</taxon>
        <taxon>Aspergillaceae</taxon>
        <taxon>Aspergillus</taxon>
        <taxon>Aspergillus subgen. Nidulantes</taxon>
    </lineage>
</organism>
<gene>
    <name evidence="4" type="ORF">BJX67DRAFT_366510</name>
</gene>
<proteinExistence type="inferred from homology"/>
<dbReference type="InterPro" id="IPR017937">
    <property type="entry name" value="Thioredoxin_CS"/>
</dbReference>
<dbReference type="RefSeq" id="XP_070881308.1">
    <property type="nucleotide sequence ID" value="XM_071030412.1"/>
</dbReference>
<dbReference type="PRINTS" id="PR00421">
    <property type="entry name" value="THIOREDOXIN"/>
</dbReference>
<protein>
    <submittedName>
        <fullName evidence="4">Thioredoxin-like protein</fullName>
    </submittedName>
</protein>
<dbReference type="PANTHER" id="PTHR46115">
    <property type="entry name" value="THIOREDOXIN-LIKE PROTEIN 1"/>
    <property type="match status" value="1"/>
</dbReference>
<evidence type="ECO:0000259" key="3">
    <source>
        <dbReference type="PROSITE" id="PS51352"/>
    </source>
</evidence>
<dbReference type="EMBL" id="JBFXLQ010000069">
    <property type="protein sequence ID" value="KAL2862329.1"/>
    <property type="molecule type" value="Genomic_DNA"/>
</dbReference>